<keyword evidence="1" id="KW-1133">Transmembrane helix</keyword>
<dbReference type="InterPro" id="IPR008620">
    <property type="entry name" value="FixH"/>
</dbReference>
<name>A0ABU1S778_9FLAO</name>
<accession>A0ABU1S778</accession>
<keyword evidence="3" id="KW-1185">Reference proteome</keyword>
<keyword evidence="1" id="KW-0472">Membrane</keyword>
<dbReference type="Pfam" id="PF05751">
    <property type="entry name" value="FixH"/>
    <property type="match status" value="1"/>
</dbReference>
<dbReference type="EMBL" id="JAVDTX010000006">
    <property type="protein sequence ID" value="MDR6846064.1"/>
    <property type="molecule type" value="Genomic_DNA"/>
</dbReference>
<evidence type="ECO:0000313" key="2">
    <source>
        <dbReference type="EMBL" id="MDR6846064.1"/>
    </source>
</evidence>
<evidence type="ECO:0008006" key="4">
    <source>
        <dbReference type="Google" id="ProtNLM"/>
    </source>
</evidence>
<evidence type="ECO:0000256" key="1">
    <source>
        <dbReference type="SAM" id="Phobius"/>
    </source>
</evidence>
<gene>
    <name evidence="2" type="ORF">J2W95_002775</name>
</gene>
<sequence>MKIKNNWGTYIVIAFALFISFIMYFVLKVQSDSKYDNDLVVEEYYKHDVHFQDEMARIQSAHDLKDKPVITVDANGVTVAFPTVFTPKEIKGTVALYRASNKKFDFQLPLSFTDSASLFIPKDKLIGGEWYINMEWKYDGRSYLTKEKVYIK</sequence>
<proteinExistence type="predicted"/>
<dbReference type="RefSeq" id="WP_310007943.1">
    <property type="nucleotide sequence ID" value="NZ_JAVDTX010000006.1"/>
</dbReference>
<protein>
    <recommendedName>
        <fullName evidence="4">FixH protein</fullName>
    </recommendedName>
</protein>
<comment type="caution">
    <text evidence="2">The sequence shown here is derived from an EMBL/GenBank/DDBJ whole genome shotgun (WGS) entry which is preliminary data.</text>
</comment>
<reference evidence="2 3" key="1">
    <citation type="submission" date="2023-07" db="EMBL/GenBank/DDBJ databases">
        <title>Sorghum-associated microbial communities from plants grown in Nebraska, USA.</title>
        <authorList>
            <person name="Schachtman D."/>
        </authorList>
    </citation>
    <scope>NUCLEOTIDE SEQUENCE [LARGE SCALE GENOMIC DNA]</scope>
    <source>
        <strain evidence="2 3">BE124</strain>
    </source>
</reference>
<organism evidence="2 3">
    <name type="scientific">Flavobacterium granuli</name>
    <dbReference type="NCBI Taxonomy" id="280093"/>
    <lineage>
        <taxon>Bacteria</taxon>
        <taxon>Pseudomonadati</taxon>
        <taxon>Bacteroidota</taxon>
        <taxon>Flavobacteriia</taxon>
        <taxon>Flavobacteriales</taxon>
        <taxon>Flavobacteriaceae</taxon>
        <taxon>Flavobacterium</taxon>
    </lineage>
</organism>
<evidence type="ECO:0000313" key="3">
    <source>
        <dbReference type="Proteomes" id="UP001261871"/>
    </source>
</evidence>
<feature type="transmembrane region" description="Helical" evidence="1">
    <location>
        <begin position="7"/>
        <end position="27"/>
    </location>
</feature>
<dbReference type="Proteomes" id="UP001261871">
    <property type="component" value="Unassembled WGS sequence"/>
</dbReference>
<keyword evidence="1" id="KW-0812">Transmembrane</keyword>